<accession>A0AAW8D1T5</accession>
<protein>
    <submittedName>
        <fullName evidence="1">Uncharacterized protein</fullName>
    </submittedName>
</protein>
<organism evidence="1 2">
    <name type="scientific">Variovorax boronicumulans</name>
    <dbReference type="NCBI Taxonomy" id="436515"/>
    <lineage>
        <taxon>Bacteria</taxon>
        <taxon>Pseudomonadati</taxon>
        <taxon>Pseudomonadota</taxon>
        <taxon>Betaproteobacteria</taxon>
        <taxon>Burkholderiales</taxon>
        <taxon>Comamonadaceae</taxon>
        <taxon>Variovorax</taxon>
    </lineage>
</organism>
<dbReference type="RefSeq" id="WP_306882487.1">
    <property type="nucleotide sequence ID" value="NZ_JAUSRD010000010.1"/>
</dbReference>
<dbReference type="AlphaFoldDB" id="A0AAW8D1T5"/>
<comment type="caution">
    <text evidence="1">The sequence shown here is derived from an EMBL/GenBank/DDBJ whole genome shotgun (WGS) entry which is preliminary data.</text>
</comment>
<sequence>MIDLRHLRCFNAAAEELNFHRDVEQGFSRCPREVLAGEVKVMAAVQRFFIGFGVGADRKLSQ</sequence>
<dbReference type="Proteomes" id="UP001242045">
    <property type="component" value="Unassembled WGS sequence"/>
</dbReference>
<name>A0AAW8D1T5_9BURK</name>
<dbReference type="EMBL" id="JAUSRD010000010">
    <property type="protein sequence ID" value="MDP9895037.1"/>
    <property type="molecule type" value="Genomic_DNA"/>
</dbReference>
<proteinExistence type="predicted"/>
<evidence type="ECO:0000313" key="2">
    <source>
        <dbReference type="Proteomes" id="UP001242045"/>
    </source>
</evidence>
<evidence type="ECO:0000313" key="1">
    <source>
        <dbReference type="EMBL" id="MDP9895037.1"/>
    </source>
</evidence>
<reference evidence="1" key="1">
    <citation type="submission" date="2023-07" db="EMBL/GenBank/DDBJ databases">
        <title>Sorghum-associated microbial communities from plants grown in Nebraska, USA.</title>
        <authorList>
            <person name="Schachtman D."/>
        </authorList>
    </citation>
    <scope>NUCLEOTIDE SEQUENCE</scope>
    <source>
        <strain evidence="1">DS3754</strain>
    </source>
</reference>
<gene>
    <name evidence="1" type="ORF">J2W31_004162</name>
</gene>